<evidence type="ECO:0000256" key="2">
    <source>
        <dbReference type="ARBA" id="ARBA00022448"/>
    </source>
</evidence>
<dbReference type="OrthoDB" id="122870at2"/>
<evidence type="ECO:0000256" key="15">
    <source>
        <dbReference type="SAM" id="Coils"/>
    </source>
</evidence>
<dbReference type="PANTHER" id="PTHR33445:SF2">
    <property type="entry name" value="ATP SYNTHASE SUBUNIT B', CHLOROPLASTIC"/>
    <property type="match status" value="1"/>
</dbReference>
<dbReference type="GO" id="GO:0005886">
    <property type="term" value="C:plasma membrane"/>
    <property type="evidence" value="ECO:0007669"/>
    <property type="project" value="UniProtKB-SubCell"/>
</dbReference>
<keyword evidence="4 13" id="KW-0812">Transmembrane</keyword>
<dbReference type="Proteomes" id="UP000290253">
    <property type="component" value="Unassembled WGS sequence"/>
</dbReference>
<sequence>MLQDLLRQLGELLLGSVPTMIIFLILVLAYRFVLYGPLKRVLAERRNRTTGAVEKAHAAVAAADGKSQEYEARLRAARAEILRAREQRVQEWNAQRDKALGAARLATQERVATARQGIEQESASARQKIESSTDQLAAQILQAVLPARAEGVR</sequence>
<comment type="similarity">
    <text evidence="1 13 14">Belongs to the ATPase B chain family.</text>
</comment>
<dbReference type="Pfam" id="PF00430">
    <property type="entry name" value="ATP-synt_B"/>
    <property type="match status" value="1"/>
</dbReference>
<keyword evidence="2 13" id="KW-0813">Transport</keyword>
<organism evidence="16 17">
    <name type="scientific">Silvibacterium dinghuense</name>
    <dbReference type="NCBI Taxonomy" id="1560006"/>
    <lineage>
        <taxon>Bacteria</taxon>
        <taxon>Pseudomonadati</taxon>
        <taxon>Acidobacteriota</taxon>
        <taxon>Terriglobia</taxon>
        <taxon>Terriglobales</taxon>
        <taxon>Acidobacteriaceae</taxon>
        <taxon>Silvibacterium</taxon>
    </lineage>
</organism>
<evidence type="ECO:0000256" key="5">
    <source>
        <dbReference type="ARBA" id="ARBA00022781"/>
    </source>
</evidence>
<keyword evidence="17" id="KW-1185">Reference proteome</keyword>
<comment type="function">
    <text evidence="11">Component of the F(0) channel, it forms part of the peripheral stalk, linking F(1) to F(0). The b'-subunit is a diverged and duplicated form of b found in plants and photosynthetic bacteria.</text>
</comment>
<evidence type="ECO:0000256" key="13">
    <source>
        <dbReference type="HAMAP-Rule" id="MF_01398"/>
    </source>
</evidence>
<evidence type="ECO:0000256" key="9">
    <source>
        <dbReference type="ARBA" id="ARBA00023310"/>
    </source>
</evidence>
<protein>
    <recommendedName>
        <fullName evidence="13">ATP synthase subunit b</fullName>
    </recommendedName>
    <alternativeName>
        <fullName evidence="13">ATP synthase F(0) sector subunit b</fullName>
    </alternativeName>
    <alternativeName>
        <fullName evidence="13">ATPase subunit I</fullName>
    </alternativeName>
    <alternativeName>
        <fullName evidence="13">F-type ATPase subunit b</fullName>
        <shortName evidence="13">F-ATPase subunit b</shortName>
    </alternativeName>
</protein>
<proteinExistence type="inferred from homology"/>
<dbReference type="RefSeq" id="WP_129208711.1">
    <property type="nucleotide sequence ID" value="NZ_BMGU01000004.1"/>
</dbReference>
<evidence type="ECO:0000256" key="4">
    <source>
        <dbReference type="ARBA" id="ARBA00022692"/>
    </source>
</evidence>
<evidence type="ECO:0000256" key="11">
    <source>
        <dbReference type="ARBA" id="ARBA00025614"/>
    </source>
</evidence>
<dbReference type="AlphaFoldDB" id="A0A4Q1SE34"/>
<keyword evidence="9 13" id="KW-0066">ATP synthesis</keyword>
<dbReference type="GO" id="GO:0012505">
    <property type="term" value="C:endomembrane system"/>
    <property type="evidence" value="ECO:0007669"/>
    <property type="project" value="UniProtKB-SubCell"/>
</dbReference>
<keyword evidence="3 13" id="KW-0138">CF(0)</keyword>
<dbReference type="GO" id="GO:0046961">
    <property type="term" value="F:proton-transporting ATPase activity, rotational mechanism"/>
    <property type="evidence" value="ECO:0007669"/>
    <property type="project" value="TreeGrafter"/>
</dbReference>
<evidence type="ECO:0000256" key="3">
    <source>
        <dbReference type="ARBA" id="ARBA00022547"/>
    </source>
</evidence>
<reference evidence="16 17" key="1">
    <citation type="journal article" date="2016" name="Int. J. Syst. Evol. Microbiol.">
        <title>Acidipila dinghuensis sp. nov., an acidobacterium isolated from forest soil.</title>
        <authorList>
            <person name="Jiang Y.W."/>
            <person name="Wang J."/>
            <person name="Chen M.H."/>
            <person name="Lv Y.Y."/>
            <person name="Qiu L.H."/>
        </authorList>
    </citation>
    <scope>NUCLEOTIDE SEQUENCE [LARGE SCALE GENOMIC DNA]</scope>
    <source>
        <strain evidence="16 17">DHOF10</strain>
    </source>
</reference>
<comment type="subunit">
    <text evidence="13">F-type ATPases have 2 components, F(1) - the catalytic core - and F(0) - the membrane proton channel. F(1) has five subunits: alpha(3), beta(3), gamma(1), delta(1), epsilon(1). F(0) has three main subunits: a(1), b(2) and c(10-14). The alpha and beta chains form an alternating ring which encloses part of the gamma chain. F(1) is attached to F(0) by a central stalk formed by the gamma and epsilon chains, while a peripheral stalk is formed by the delta and b chains.</text>
</comment>
<comment type="subcellular location">
    <subcellularLocation>
        <location evidence="13">Cell membrane</location>
        <topology evidence="13">Single-pass membrane protein</topology>
    </subcellularLocation>
    <subcellularLocation>
        <location evidence="12">Endomembrane system</location>
        <topology evidence="12">Single-pass membrane protein</topology>
    </subcellularLocation>
</comment>
<evidence type="ECO:0000256" key="14">
    <source>
        <dbReference type="RuleBase" id="RU003848"/>
    </source>
</evidence>
<evidence type="ECO:0000256" key="6">
    <source>
        <dbReference type="ARBA" id="ARBA00022989"/>
    </source>
</evidence>
<accession>A0A4Q1SE34</accession>
<comment type="function">
    <text evidence="10 13">F(1)F(0) ATP synthase produces ATP from ADP in the presence of a proton or sodium gradient. F-type ATPases consist of two structural domains, F(1) containing the extramembraneous catalytic core and F(0) containing the membrane proton channel, linked together by a central stalk and a peripheral stalk. During catalysis, ATP synthesis in the catalytic domain of F(1) is coupled via a rotary mechanism of the central stalk subunits to proton translocation.</text>
</comment>
<keyword evidence="5 13" id="KW-0375">Hydrogen ion transport</keyword>
<evidence type="ECO:0000256" key="12">
    <source>
        <dbReference type="ARBA" id="ARBA00037847"/>
    </source>
</evidence>
<evidence type="ECO:0000313" key="16">
    <source>
        <dbReference type="EMBL" id="RXS95514.1"/>
    </source>
</evidence>
<feature type="coiled-coil region" evidence="15">
    <location>
        <begin position="60"/>
        <end position="87"/>
    </location>
</feature>
<evidence type="ECO:0000256" key="10">
    <source>
        <dbReference type="ARBA" id="ARBA00025198"/>
    </source>
</evidence>
<name>A0A4Q1SE34_9BACT</name>
<evidence type="ECO:0000256" key="7">
    <source>
        <dbReference type="ARBA" id="ARBA00023065"/>
    </source>
</evidence>
<keyword evidence="7 13" id="KW-0406">Ion transport</keyword>
<keyword evidence="13" id="KW-1003">Cell membrane</keyword>
<dbReference type="GO" id="GO:0046933">
    <property type="term" value="F:proton-transporting ATP synthase activity, rotational mechanism"/>
    <property type="evidence" value="ECO:0007669"/>
    <property type="project" value="UniProtKB-UniRule"/>
</dbReference>
<gene>
    <name evidence="13" type="primary">atpF</name>
    <name evidence="16" type="ORF">ESZ00_13150</name>
</gene>
<evidence type="ECO:0000313" key="17">
    <source>
        <dbReference type="Proteomes" id="UP000290253"/>
    </source>
</evidence>
<keyword evidence="15" id="KW-0175">Coiled coil</keyword>
<evidence type="ECO:0000256" key="8">
    <source>
        <dbReference type="ARBA" id="ARBA00023136"/>
    </source>
</evidence>
<evidence type="ECO:0000256" key="1">
    <source>
        <dbReference type="ARBA" id="ARBA00005513"/>
    </source>
</evidence>
<keyword evidence="8 13" id="KW-0472">Membrane</keyword>
<dbReference type="GO" id="GO:0045259">
    <property type="term" value="C:proton-transporting ATP synthase complex"/>
    <property type="evidence" value="ECO:0007669"/>
    <property type="project" value="UniProtKB-KW"/>
</dbReference>
<comment type="caution">
    <text evidence="16">The sequence shown here is derived from an EMBL/GenBank/DDBJ whole genome shotgun (WGS) entry which is preliminary data.</text>
</comment>
<dbReference type="InterPro" id="IPR002146">
    <property type="entry name" value="ATP_synth_b/b'su_bac/chlpt"/>
</dbReference>
<dbReference type="PANTHER" id="PTHR33445">
    <property type="entry name" value="ATP SYNTHASE SUBUNIT B', CHLOROPLASTIC"/>
    <property type="match status" value="1"/>
</dbReference>
<feature type="transmembrane region" description="Helical" evidence="13">
    <location>
        <begin position="12"/>
        <end position="38"/>
    </location>
</feature>
<dbReference type="EMBL" id="SDMK01000002">
    <property type="protein sequence ID" value="RXS95514.1"/>
    <property type="molecule type" value="Genomic_DNA"/>
</dbReference>
<keyword evidence="6 13" id="KW-1133">Transmembrane helix</keyword>
<dbReference type="InterPro" id="IPR050059">
    <property type="entry name" value="ATP_synthase_B_chain"/>
</dbReference>
<dbReference type="CDD" id="cd06503">
    <property type="entry name" value="ATP-synt_Fo_b"/>
    <property type="match status" value="1"/>
</dbReference>
<dbReference type="HAMAP" id="MF_01398">
    <property type="entry name" value="ATP_synth_b_bprime"/>
    <property type="match status" value="1"/>
</dbReference>